<dbReference type="Proteomes" id="UP000283087">
    <property type="component" value="Unassembled WGS sequence"/>
</dbReference>
<dbReference type="RefSeq" id="WP_126159436.1">
    <property type="nucleotide sequence ID" value="NZ_RQXW01000015.1"/>
</dbReference>
<reference evidence="1 2" key="1">
    <citation type="submission" date="2018-11" db="EMBL/GenBank/DDBJ databases">
        <title>The draft genome sequence of Amphritea opalescens ANRC-JH13T.</title>
        <authorList>
            <person name="Fang Z."/>
            <person name="Zhang Y."/>
            <person name="Han X."/>
        </authorList>
    </citation>
    <scope>NUCLEOTIDE SEQUENCE [LARGE SCALE GENOMIC DNA]</scope>
    <source>
        <strain evidence="1 2">ANRC-JH13</strain>
    </source>
</reference>
<organism evidence="1 2">
    <name type="scientific">Amphritea opalescens</name>
    <dbReference type="NCBI Taxonomy" id="2490544"/>
    <lineage>
        <taxon>Bacteria</taxon>
        <taxon>Pseudomonadati</taxon>
        <taxon>Pseudomonadota</taxon>
        <taxon>Gammaproteobacteria</taxon>
        <taxon>Oceanospirillales</taxon>
        <taxon>Oceanospirillaceae</taxon>
        <taxon>Amphritea</taxon>
    </lineage>
</organism>
<evidence type="ECO:0000313" key="1">
    <source>
        <dbReference type="EMBL" id="RTE64936.1"/>
    </source>
</evidence>
<accession>A0A430KN99</accession>
<gene>
    <name evidence="1" type="ORF">EH243_14775</name>
</gene>
<dbReference type="InterPro" id="IPR021730">
    <property type="entry name" value="YdbH"/>
</dbReference>
<name>A0A430KN99_9GAMM</name>
<proteinExistence type="predicted"/>
<dbReference type="AlphaFoldDB" id="A0A430KN99"/>
<comment type="caution">
    <text evidence="1">The sequence shown here is derived from an EMBL/GenBank/DDBJ whole genome shotgun (WGS) entry which is preliminary data.</text>
</comment>
<protein>
    <submittedName>
        <fullName evidence="1">Uncharacterized protein</fullName>
    </submittedName>
</protein>
<dbReference type="EMBL" id="RQXW01000015">
    <property type="protein sequence ID" value="RTE64936.1"/>
    <property type="molecule type" value="Genomic_DNA"/>
</dbReference>
<evidence type="ECO:0000313" key="2">
    <source>
        <dbReference type="Proteomes" id="UP000283087"/>
    </source>
</evidence>
<keyword evidence="2" id="KW-1185">Reference proteome</keyword>
<dbReference type="Pfam" id="PF11739">
    <property type="entry name" value="YdbH-like"/>
    <property type="match status" value="2"/>
</dbReference>
<dbReference type="OrthoDB" id="9759996at2"/>
<sequence>MRKLLIATVLLVLLITGLYLALPTIAEYSVRQALEAQQIDAQFELQRPGFNRIELHQLKLEKNTPEQSFRLTAEAISLSFSPWQLFNTGRINTLDMDAVKLDLTLHSQITDTDQDSTALQLDFPPLPSYILSQIPAEHINLSHYSAVITVEGNQPARFAFSGSASANNEQLTLSVDQLDNAPEMRLTLMLDQTDKAALSIYAGEAIALKTAASLSYQQQQLEIVSQTSLYPEQWHTLLQLPLIQTFLAWPEIPTVISGTVMLEGSSQIPLNDLSSALHQYHLKSQLTITQLADLSRLYFPSLHLKELAMQQDANLTLNHDDLTLRINSFTVNGQQLELKPEPNQISTATMGVNLLNPLTVTTSIEQLSQSLADIQLPDTQLQIELAPVTLKIAGQPKITLQTKPLKLALSQINLNEVSFQANLIANSLTGHYGEQVLPQLSLTSLASISPAKITNRFDIQLQDPLLAADTQINGSTTTVTATGVTTGHWQTALPLTGIEKLIRRYTQALPPELVFTAGTLKQQGWLDMNQTGIALRLLNKTEQANLSYDQTHLYDINWHSETIKNHRGKLDDNGELNVAFIDVGVPLENFSGRYRFERSIAGKSLVQLSSNTVDLLGGTVTTLPLTLSLDNPHFTTAVAVTGIDLGQLIALEQQEGLTGSGTLNGQMPIRVSNGEFSITGGQIISTSEGGWIRYAPQPEVLALTETNQALGVAFDALTNMHYDSLGIELDYYPDGEALLKTHLKGRNPSWNSAQPVDFTINIEENIPKLLQALQFTDKLTKSLEKRYR</sequence>